<feature type="binding site" evidence="5">
    <location>
        <position position="421"/>
    </location>
    <ligand>
        <name>Zn(2+)</name>
        <dbReference type="ChEBI" id="CHEBI:29105"/>
    </ligand>
</feature>
<dbReference type="Pfam" id="PF02574">
    <property type="entry name" value="S-methyl_trans"/>
    <property type="match status" value="1"/>
</dbReference>
<gene>
    <name evidence="8" type="ORF">BQ2448_2681</name>
</gene>
<dbReference type="InterPro" id="IPR051486">
    <property type="entry name" value="Hcy_S-methyltransferase"/>
</dbReference>
<dbReference type="InterPro" id="IPR003726">
    <property type="entry name" value="HCY_dom"/>
</dbReference>
<dbReference type="EMBL" id="FMSP01000007">
    <property type="protein sequence ID" value="SCV71093.1"/>
    <property type="molecule type" value="Genomic_DNA"/>
</dbReference>
<keyword evidence="4 5" id="KW-0862">Zinc</keyword>
<feature type="compositionally biased region" description="Basic and acidic residues" evidence="6">
    <location>
        <begin position="1"/>
        <end position="10"/>
    </location>
</feature>
<evidence type="ECO:0000256" key="5">
    <source>
        <dbReference type="PROSITE-ProRule" id="PRU00333"/>
    </source>
</evidence>
<dbReference type="GO" id="GO:0032259">
    <property type="term" value="P:methylation"/>
    <property type="evidence" value="ECO:0007669"/>
    <property type="project" value="UniProtKB-KW"/>
</dbReference>
<evidence type="ECO:0000256" key="2">
    <source>
        <dbReference type="ARBA" id="ARBA00022679"/>
    </source>
</evidence>
<feature type="binding site" evidence="5">
    <location>
        <position position="420"/>
    </location>
    <ligand>
        <name>Zn(2+)</name>
        <dbReference type="ChEBI" id="CHEBI:29105"/>
    </ligand>
</feature>
<dbReference type="GO" id="GO:0046872">
    <property type="term" value="F:metal ion binding"/>
    <property type="evidence" value="ECO:0007669"/>
    <property type="project" value="UniProtKB-KW"/>
</dbReference>
<accession>A0A238FGG8</accession>
<keyword evidence="3 5" id="KW-0479">Metal-binding</keyword>
<feature type="region of interest" description="Disordered" evidence="6">
    <location>
        <begin position="1"/>
        <end position="20"/>
    </location>
</feature>
<evidence type="ECO:0000256" key="1">
    <source>
        <dbReference type="ARBA" id="ARBA00022603"/>
    </source>
</evidence>
<comment type="cofactor">
    <cofactor evidence="5">
        <name>Zn(2+)</name>
        <dbReference type="ChEBI" id="CHEBI:29105"/>
    </cofactor>
</comment>
<dbReference type="SUPFAM" id="SSF82282">
    <property type="entry name" value="Homocysteine S-methyltransferase"/>
    <property type="match status" value="1"/>
</dbReference>
<proteinExistence type="predicted"/>
<feature type="domain" description="Hcy-binding" evidence="7">
    <location>
        <begin position="29"/>
        <end position="435"/>
    </location>
</feature>
<dbReference type="GO" id="GO:0033528">
    <property type="term" value="P:S-methylmethionine cycle"/>
    <property type="evidence" value="ECO:0007669"/>
    <property type="project" value="TreeGrafter"/>
</dbReference>
<evidence type="ECO:0000256" key="6">
    <source>
        <dbReference type="SAM" id="MobiDB-lite"/>
    </source>
</evidence>
<name>A0A238FGG8_9BASI</name>
<dbReference type="STRING" id="269621.A0A238FGG8"/>
<sequence length="444" mass="48197">MVQNLRHDDDAIGDSSTSSRDDWPGFADVFPSSKFGPRPVVVMDGGMGTTLQAPPFSQNIDSALWSSELLATSEGRETLVRLHATWVDAGAECIGSNSYQSFLPLFLPNTSSHNCTQEAREKMLSALTCITLASPEVTSSSSISSTSRGYFPVLSLGPFGAVCYPGQEYAGLYPAPFGSRETPTKIAFDVEAITLPSVPVTSDLEEDNLMAFHLQRMTDFVEAEEWNRMKLIAFETIPVVKEARAIRRAMKVFNGQLQGRDGKGKTRLPFYISFVFPLDGHGRIRYPDASMTGLPLDEQMGELVEAVFGAREGEEEVDGFGINCSNPTRIGQVIESLHKAMTASGDVAKRTRKPWLVLYPDGGAVYDVFTKAWSNPLGLTVERWASHLAENVEASLAIQLKRTGIQDDDALWGGVIAGGCCKAGPEAIRALGKELASRSLTTLA</sequence>
<dbReference type="GO" id="GO:0009086">
    <property type="term" value="P:methionine biosynthetic process"/>
    <property type="evidence" value="ECO:0007669"/>
    <property type="project" value="TreeGrafter"/>
</dbReference>
<feature type="binding site" evidence="5">
    <location>
        <position position="324"/>
    </location>
    <ligand>
        <name>Zn(2+)</name>
        <dbReference type="ChEBI" id="CHEBI:29105"/>
    </ligand>
</feature>
<evidence type="ECO:0000259" key="7">
    <source>
        <dbReference type="PROSITE" id="PS50970"/>
    </source>
</evidence>
<dbReference type="AlphaFoldDB" id="A0A238FGG8"/>
<dbReference type="OrthoDB" id="261426at2759"/>
<dbReference type="GO" id="GO:0008898">
    <property type="term" value="F:S-adenosylmethionine-homocysteine S-methyltransferase activity"/>
    <property type="evidence" value="ECO:0007669"/>
    <property type="project" value="TreeGrafter"/>
</dbReference>
<evidence type="ECO:0000256" key="3">
    <source>
        <dbReference type="ARBA" id="ARBA00022723"/>
    </source>
</evidence>
<dbReference type="PROSITE" id="PS50970">
    <property type="entry name" value="HCY"/>
    <property type="match status" value="1"/>
</dbReference>
<dbReference type="PANTHER" id="PTHR46015:SF1">
    <property type="entry name" value="HOMOCYSTEINE S-METHYLTRANSFERASE-LIKE ISOFORM 1"/>
    <property type="match status" value="1"/>
</dbReference>
<keyword evidence="2 5" id="KW-0808">Transferase</keyword>
<evidence type="ECO:0000313" key="9">
    <source>
        <dbReference type="Proteomes" id="UP000198372"/>
    </source>
</evidence>
<dbReference type="Proteomes" id="UP000198372">
    <property type="component" value="Unassembled WGS sequence"/>
</dbReference>
<reference evidence="9" key="1">
    <citation type="submission" date="2016-09" db="EMBL/GenBank/DDBJ databases">
        <authorList>
            <person name="Jeantristanb JTB J.-T."/>
            <person name="Ricardo R."/>
        </authorList>
    </citation>
    <scope>NUCLEOTIDE SEQUENCE [LARGE SCALE GENOMIC DNA]</scope>
</reference>
<protein>
    <submittedName>
        <fullName evidence="8">BQ2448_2681 protein</fullName>
    </submittedName>
</protein>
<organism evidence="8 9">
    <name type="scientific">Microbotryum intermedium</name>
    <dbReference type="NCBI Taxonomy" id="269621"/>
    <lineage>
        <taxon>Eukaryota</taxon>
        <taxon>Fungi</taxon>
        <taxon>Dikarya</taxon>
        <taxon>Basidiomycota</taxon>
        <taxon>Pucciniomycotina</taxon>
        <taxon>Microbotryomycetes</taxon>
        <taxon>Microbotryales</taxon>
        <taxon>Microbotryaceae</taxon>
        <taxon>Microbotryum</taxon>
    </lineage>
</organism>
<evidence type="ECO:0000313" key="8">
    <source>
        <dbReference type="EMBL" id="SCV71093.1"/>
    </source>
</evidence>
<evidence type="ECO:0000256" key="4">
    <source>
        <dbReference type="ARBA" id="ARBA00022833"/>
    </source>
</evidence>
<dbReference type="Gene3D" id="3.20.20.330">
    <property type="entry name" value="Homocysteine-binding-like domain"/>
    <property type="match status" value="1"/>
</dbReference>
<dbReference type="InterPro" id="IPR036589">
    <property type="entry name" value="HCY_dom_sf"/>
</dbReference>
<keyword evidence="9" id="KW-1185">Reference proteome</keyword>
<keyword evidence="1 5" id="KW-0489">Methyltransferase</keyword>
<dbReference type="PANTHER" id="PTHR46015">
    <property type="entry name" value="ZGC:172121"/>
    <property type="match status" value="1"/>
</dbReference>